<feature type="compositionally biased region" description="Basic and acidic residues" evidence="1">
    <location>
        <begin position="221"/>
        <end position="231"/>
    </location>
</feature>
<name>A0A074VAY6_AURM1</name>
<evidence type="ECO:0000313" key="2">
    <source>
        <dbReference type="EMBL" id="KEQ57518.1"/>
    </source>
</evidence>
<feature type="compositionally biased region" description="Acidic residues" evidence="1">
    <location>
        <begin position="232"/>
        <end position="243"/>
    </location>
</feature>
<reference evidence="2 3" key="1">
    <citation type="journal article" date="2014" name="BMC Genomics">
        <title>Genome sequencing of four Aureobasidium pullulans varieties: biotechnological potential, stress tolerance, and description of new species.</title>
        <authorList>
            <person name="Gostin Ar C."/>
            <person name="Ohm R.A."/>
            <person name="Kogej T."/>
            <person name="Sonjak S."/>
            <person name="Turk M."/>
            <person name="Zajc J."/>
            <person name="Zalar P."/>
            <person name="Grube M."/>
            <person name="Sun H."/>
            <person name="Han J."/>
            <person name="Sharma A."/>
            <person name="Chiniquy J."/>
            <person name="Ngan C.Y."/>
            <person name="Lipzen A."/>
            <person name="Barry K."/>
            <person name="Grigoriev I.V."/>
            <person name="Gunde-Cimerman N."/>
        </authorList>
    </citation>
    <scope>NUCLEOTIDE SEQUENCE [LARGE SCALE GENOMIC DNA]</scope>
    <source>
        <strain evidence="2 3">CBS 110374</strain>
    </source>
</reference>
<dbReference type="GeneID" id="63918931"/>
<evidence type="ECO:0000313" key="3">
    <source>
        <dbReference type="Proteomes" id="UP000030672"/>
    </source>
</evidence>
<keyword evidence="3" id="KW-1185">Reference proteome</keyword>
<proteinExistence type="predicted"/>
<dbReference type="Proteomes" id="UP000030672">
    <property type="component" value="Unassembled WGS sequence"/>
</dbReference>
<dbReference type="EMBL" id="KL584903">
    <property type="protein sequence ID" value="KEQ57518.1"/>
    <property type="molecule type" value="Genomic_DNA"/>
</dbReference>
<sequence>MVTQNQAVPGFDVAKADDRAKGRTTKHDYSHIKVVQLRPKVEKALEERGNCPVLTATAIDVLPKLSKTELVRMHEHLLSDERNPVRKQDDDDHVRKELKMIKQLLVKLVDEVNPASENRRNYPVEAGEVLEQDQVSCGRHDSSRATRLSAGMERNKEYINMDIGSEEPKCEGHSRPDTNPSSIKSMITKETKDRTYRGGHNSEIRFASLKSLNTNFRDANDFQNEKSREGPDESLEYSDESGDCDGSQVIPDVSTDSSSQIPVATKGWFSSFSQRVYGTRQEEKD</sequence>
<feature type="region of interest" description="Disordered" evidence="1">
    <location>
        <begin position="164"/>
        <end position="183"/>
    </location>
</feature>
<dbReference type="AlphaFoldDB" id="A0A074VAY6"/>
<accession>A0A074VAY6</accession>
<dbReference type="HOGENOM" id="CLU_976547_0_0_1"/>
<feature type="compositionally biased region" description="Basic and acidic residues" evidence="1">
    <location>
        <begin position="166"/>
        <end position="176"/>
    </location>
</feature>
<dbReference type="RefSeq" id="XP_040874542.1">
    <property type="nucleotide sequence ID" value="XM_041025558.1"/>
</dbReference>
<protein>
    <submittedName>
        <fullName evidence="2">Uncharacterized protein</fullName>
    </submittedName>
</protein>
<feature type="region of interest" description="Disordered" evidence="1">
    <location>
        <begin position="221"/>
        <end position="261"/>
    </location>
</feature>
<gene>
    <name evidence="2" type="ORF">M437DRAFT_70737</name>
</gene>
<organism evidence="2 3">
    <name type="scientific">Aureobasidium melanogenum (strain CBS 110374)</name>
    <name type="common">Aureobasidium pullulans var. melanogenum</name>
    <dbReference type="NCBI Taxonomy" id="1043003"/>
    <lineage>
        <taxon>Eukaryota</taxon>
        <taxon>Fungi</taxon>
        <taxon>Dikarya</taxon>
        <taxon>Ascomycota</taxon>
        <taxon>Pezizomycotina</taxon>
        <taxon>Dothideomycetes</taxon>
        <taxon>Dothideomycetidae</taxon>
        <taxon>Dothideales</taxon>
        <taxon>Saccotheciaceae</taxon>
        <taxon>Aureobasidium</taxon>
    </lineage>
</organism>
<evidence type="ECO:0000256" key="1">
    <source>
        <dbReference type="SAM" id="MobiDB-lite"/>
    </source>
</evidence>